<evidence type="ECO:0000313" key="8">
    <source>
        <dbReference type="EMBL" id="MBP1040967.1"/>
    </source>
</evidence>
<dbReference type="Gene3D" id="1.10.443.10">
    <property type="entry name" value="Intergrase catalytic core"/>
    <property type="match status" value="1"/>
</dbReference>
<dbReference type="InterPro" id="IPR011010">
    <property type="entry name" value="DNA_brk_join_enz"/>
</dbReference>
<dbReference type="InterPro" id="IPR013762">
    <property type="entry name" value="Integrase-like_cat_sf"/>
</dbReference>
<dbReference type="Gene3D" id="1.10.150.130">
    <property type="match status" value="1"/>
</dbReference>
<dbReference type="AlphaFoldDB" id="A0A940PAH9"/>
<dbReference type="EMBL" id="JAEEGA010000004">
    <property type="protein sequence ID" value="MBP1040967.1"/>
    <property type="molecule type" value="Genomic_DNA"/>
</dbReference>
<dbReference type="PROSITE" id="PS51900">
    <property type="entry name" value="CB"/>
    <property type="match status" value="1"/>
</dbReference>
<dbReference type="Proteomes" id="UP000674938">
    <property type="component" value="Unassembled WGS sequence"/>
</dbReference>
<accession>A0A940PAH9</accession>
<dbReference type="SUPFAM" id="SSF56349">
    <property type="entry name" value="DNA breaking-rejoining enzymes"/>
    <property type="match status" value="1"/>
</dbReference>
<organism evidence="8 9">
    <name type="scientific">Vagococcus allomyrinae</name>
    <dbReference type="NCBI Taxonomy" id="2794353"/>
    <lineage>
        <taxon>Bacteria</taxon>
        <taxon>Bacillati</taxon>
        <taxon>Bacillota</taxon>
        <taxon>Bacilli</taxon>
        <taxon>Lactobacillales</taxon>
        <taxon>Enterococcaceae</taxon>
        <taxon>Vagococcus</taxon>
    </lineage>
</organism>
<name>A0A940PAH9_9ENTE</name>
<feature type="domain" description="Tyr recombinase" evidence="6">
    <location>
        <begin position="101"/>
        <end position="284"/>
    </location>
</feature>
<dbReference type="InterPro" id="IPR010998">
    <property type="entry name" value="Integrase_recombinase_N"/>
</dbReference>
<dbReference type="InterPro" id="IPR050090">
    <property type="entry name" value="Tyrosine_recombinase_XerCD"/>
</dbReference>
<gene>
    <name evidence="8" type="ORF">I6N95_08125</name>
</gene>
<evidence type="ECO:0000259" key="6">
    <source>
        <dbReference type="PROSITE" id="PS51898"/>
    </source>
</evidence>
<evidence type="ECO:0000259" key="7">
    <source>
        <dbReference type="PROSITE" id="PS51900"/>
    </source>
</evidence>
<dbReference type="PANTHER" id="PTHR30349">
    <property type="entry name" value="PHAGE INTEGRASE-RELATED"/>
    <property type="match status" value="1"/>
</dbReference>
<keyword evidence="3 5" id="KW-0238">DNA-binding</keyword>
<evidence type="ECO:0000256" key="2">
    <source>
        <dbReference type="ARBA" id="ARBA00022908"/>
    </source>
</evidence>
<dbReference type="PANTHER" id="PTHR30349:SF41">
    <property type="entry name" value="INTEGRASE_RECOMBINASE PROTEIN MJ0367-RELATED"/>
    <property type="match status" value="1"/>
</dbReference>
<dbReference type="RefSeq" id="WP_209526562.1">
    <property type="nucleotide sequence ID" value="NZ_JAEEGA010000004.1"/>
</dbReference>
<dbReference type="PROSITE" id="PS51898">
    <property type="entry name" value="TYR_RECOMBINASE"/>
    <property type="match status" value="1"/>
</dbReference>
<protein>
    <submittedName>
        <fullName evidence="8">Tyrosine-type recombinase/integrase</fullName>
    </submittedName>
</protein>
<dbReference type="Pfam" id="PF02899">
    <property type="entry name" value="Phage_int_SAM_1"/>
    <property type="match status" value="1"/>
</dbReference>
<reference evidence="8" key="1">
    <citation type="submission" date="2020-12" db="EMBL/GenBank/DDBJ databases">
        <title>Vagococcus allomyrinae sp. nov. and Enterococcus lavae sp. nov., isolated from the larvae of Allomyrina dichotoma.</title>
        <authorList>
            <person name="Lee S.D."/>
        </authorList>
    </citation>
    <scope>NUCLEOTIDE SEQUENCE</scope>
    <source>
        <strain evidence="8">BWB3-3</strain>
    </source>
</reference>
<dbReference type="GO" id="GO:0006310">
    <property type="term" value="P:DNA recombination"/>
    <property type="evidence" value="ECO:0007669"/>
    <property type="project" value="UniProtKB-KW"/>
</dbReference>
<dbReference type="InterPro" id="IPR004107">
    <property type="entry name" value="Integrase_SAM-like_N"/>
</dbReference>
<evidence type="ECO:0000256" key="5">
    <source>
        <dbReference type="PROSITE-ProRule" id="PRU01248"/>
    </source>
</evidence>
<evidence type="ECO:0000256" key="4">
    <source>
        <dbReference type="ARBA" id="ARBA00023172"/>
    </source>
</evidence>
<keyword evidence="4" id="KW-0233">DNA recombination</keyword>
<proteinExistence type="inferred from homology"/>
<dbReference type="GO" id="GO:0015074">
    <property type="term" value="P:DNA integration"/>
    <property type="evidence" value="ECO:0007669"/>
    <property type="project" value="UniProtKB-KW"/>
</dbReference>
<keyword evidence="2" id="KW-0229">DNA integration</keyword>
<comment type="similarity">
    <text evidence="1">Belongs to the 'phage' integrase family.</text>
</comment>
<evidence type="ECO:0000256" key="3">
    <source>
        <dbReference type="ARBA" id="ARBA00023125"/>
    </source>
</evidence>
<comment type="caution">
    <text evidence="8">The sequence shown here is derived from an EMBL/GenBank/DDBJ whole genome shotgun (WGS) entry which is preliminary data.</text>
</comment>
<evidence type="ECO:0000256" key="1">
    <source>
        <dbReference type="ARBA" id="ARBA00008857"/>
    </source>
</evidence>
<keyword evidence="9" id="KW-1185">Reference proteome</keyword>
<dbReference type="GO" id="GO:0003677">
    <property type="term" value="F:DNA binding"/>
    <property type="evidence" value="ECO:0007669"/>
    <property type="project" value="UniProtKB-UniRule"/>
</dbReference>
<evidence type="ECO:0000313" key="9">
    <source>
        <dbReference type="Proteomes" id="UP000674938"/>
    </source>
</evidence>
<feature type="domain" description="Core-binding (CB)" evidence="7">
    <location>
        <begin position="1"/>
        <end position="77"/>
    </location>
</feature>
<dbReference type="InterPro" id="IPR044068">
    <property type="entry name" value="CB"/>
</dbReference>
<dbReference type="Pfam" id="PF00589">
    <property type="entry name" value="Phage_integrase"/>
    <property type="match status" value="1"/>
</dbReference>
<sequence length="311" mass="35646">MIGASPNTISSYRDMFKMMFLFFEQVYQLSPEKITMSHFTRETIQHFLIWLVESRGNSLSTQNTRLASLKSFIDYLMKVEPDFLYELKEIRAIKAKSYGKPPMDFLSIDALTCLLGTPDTSTRKGLREATLLSLMYDTGCRVQELIDLTINDIRLSNTSTIQLKGKGNKQRIIPIMTPMSELLQSYLQQFNCTNHLFLNHSNLKLSRKGVTYLLQKNVDKAKTLTGIEFPNSVSPHVLRHSKAMHLLRAGVNLIYIRDFLGHVDIKTTEIYARADSEMKRKALEQSMNLVPSASQPIWQEDQSLLAWLNSL</sequence>
<dbReference type="InterPro" id="IPR002104">
    <property type="entry name" value="Integrase_catalytic"/>
</dbReference>